<dbReference type="Proteomes" id="UP000481109">
    <property type="component" value="Unassembled WGS sequence"/>
</dbReference>
<dbReference type="InterPro" id="IPR001123">
    <property type="entry name" value="LeuE-type"/>
</dbReference>
<dbReference type="PANTHER" id="PTHR30086">
    <property type="entry name" value="ARGININE EXPORTER PROTEIN ARGO"/>
    <property type="match status" value="1"/>
</dbReference>
<evidence type="ECO:0000256" key="3">
    <source>
        <dbReference type="ARBA" id="ARBA00022692"/>
    </source>
</evidence>
<dbReference type="RefSeq" id="WP_165332904.1">
    <property type="nucleotide sequence ID" value="NZ_JAAKZW010000065.1"/>
</dbReference>
<dbReference type="AlphaFoldDB" id="A0A6G4XJ47"/>
<dbReference type="Pfam" id="PF01810">
    <property type="entry name" value="LysE"/>
    <property type="match status" value="1"/>
</dbReference>
<evidence type="ECO:0000313" key="8">
    <source>
        <dbReference type="Proteomes" id="UP000481109"/>
    </source>
</evidence>
<gene>
    <name evidence="7" type="ORF">G6045_17480</name>
</gene>
<dbReference type="GO" id="GO:0005886">
    <property type="term" value="C:plasma membrane"/>
    <property type="evidence" value="ECO:0007669"/>
    <property type="project" value="UniProtKB-SubCell"/>
</dbReference>
<comment type="subcellular location">
    <subcellularLocation>
        <location evidence="1">Cell membrane</location>
        <topology evidence="1">Multi-pass membrane protein</topology>
    </subcellularLocation>
</comment>
<feature type="transmembrane region" description="Helical" evidence="6">
    <location>
        <begin position="66"/>
        <end position="91"/>
    </location>
</feature>
<evidence type="ECO:0000256" key="6">
    <source>
        <dbReference type="SAM" id="Phobius"/>
    </source>
</evidence>
<evidence type="ECO:0000256" key="5">
    <source>
        <dbReference type="ARBA" id="ARBA00023136"/>
    </source>
</evidence>
<evidence type="ECO:0000256" key="2">
    <source>
        <dbReference type="ARBA" id="ARBA00022475"/>
    </source>
</evidence>
<comment type="caution">
    <text evidence="7">The sequence shown here is derived from an EMBL/GenBank/DDBJ whole genome shotgun (WGS) entry which is preliminary data.</text>
</comment>
<keyword evidence="2" id="KW-1003">Cell membrane</keyword>
<keyword evidence="8" id="KW-1185">Reference proteome</keyword>
<evidence type="ECO:0000256" key="4">
    <source>
        <dbReference type="ARBA" id="ARBA00022989"/>
    </source>
</evidence>
<accession>A0A6G4XJ47</accession>
<keyword evidence="4 6" id="KW-1133">Transmembrane helix</keyword>
<feature type="transmembrane region" description="Helical" evidence="6">
    <location>
        <begin position="32"/>
        <end position="54"/>
    </location>
</feature>
<evidence type="ECO:0000313" key="7">
    <source>
        <dbReference type="EMBL" id="NGO77438.1"/>
    </source>
</evidence>
<dbReference type="EMBL" id="JAAKZW010000065">
    <property type="protein sequence ID" value="NGO77438.1"/>
    <property type="molecule type" value="Genomic_DNA"/>
</dbReference>
<feature type="transmembrane region" description="Helical" evidence="6">
    <location>
        <begin position="137"/>
        <end position="159"/>
    </location>
</feature>
<feature type="transmembrane region" description="Helical" evidence="6">
    <location>
        <begin position="97"/>
        <end position="117"/>
    </location>
</feature>
<dbReference type="GO" id="GO:0015171">
    <property type="term" value="F:amino acid transmembrane transporter activity"/>
    <property type="evidence" value="ECO:0007669"/>
    <property type="project" value="TreeGrafter"/>
</dbReference>
<sequence length="230" mass="23557">MTVLDASRQVFAVQGVQQSLSAGEGLPSLGQLAGFAATAFALILLPGPNLVFVLTRSAAQGRRAGLVCAAGVEAATLVHIGAAALGVSALIAHSEAAFLAVKYAGVAYLLYLGLRALRSPAAAGLGADAVPQPLPRLFLEGMVVNLLNPKVALFFLAFLPQFVAPGPAARTQMLVLGTAFFAIALLLDAVYALAGGAIGGWLRRRPRILERQHLAVGGVHVALGLFAAFA</sequence>
<feature type="transmembrane region" description="Helical" evidence="6">
    <location>
        <begin position="179"/>
        <end position="202"/>
    </location>
</feature>
<reference evidence="7 8" key="1">
    <citation type="submission" date="2020-02" db="EMBL/GenBank/DDBJ databases">
        <title>Whole-genome analyses of novel actinobacteria.</title>
        <authorList>
            <person name="Sahin N."/>
            <person name="Tokatli A."/>
        </authorList>
    </citation>
    <scope>NUCLEOTIDE SEQUENCE [LARGE SCALE GENOMIC DNA]</scope>
    <source>
        <strain evidence="7 8">YC504</strain>
    </source>
</reference>
<protein>
    <submittedName>
        <fullName evidence="7">LysE family translocator</fullName>
    </submittedName>
</protein>
<proteinExistence type="predicted"/>
<dbReference type="PIRSF" id="PIRSF006324">
    <property type="entry name" value="LeuE"/>
    <property type="match status" value="1"/>
</dbReference>
<evidence type="ECO:0000256" key="1">
    <source>
        <dbReference type="ARBA" id="ARBA00004651"/>
    </source>
</evidence>
<name>A0A6G4XJ47_9ACTN</name>
<organism evidence="7 8">
    <name type="scientific">Streptomyces mesophilus</name>
    <dbReference type="NCBI Taxonomy" id="1775132"/>
    <lineage>
        <taxon>Bacteria</taxon>
        <taxon>Bacillati</taxon>
        <taxon>Actinomycetota</taxon>
        <taxon>Actinomycetes</taxon>
        <taxon>Kitasatosporales</taxon>
        <taxon>Streptomycetaceae</taxon>
        <taxon>Streptomyces</taxon>
    </lineage>
</organism>
<keyword evidence="3 6" id="KW-0812">Transmembrane</keyword>
<keyword evidence="5 6" id="KW-0472">Membrane</keyword>
<dbReference type="PANTHER" id="PTHR30086:SF20">
    <property type="entry name" value="ARGININE EXPORTER PROTEIN ARGO-RELATED"/>
    <property type="match status" value="1"/>
</dbReference>